<dbReference type="GO" id="GO:0005737">
    <property type="term" value="C:cytoplasm"/>
    <property type="evidence" value="ECO:0007669"/>
    <property type="project" value="TreeGrafter"/>
</dbReference>
<dbReference type="PANTHER" id="PTHR13847">
    <property type="entry name" value="SARCOSINE DEHYDROGENASE-RELATED"/>
    <property type="match status" value="1"/>
</dbReference>
<dbReference type="EMBL" id="CP000874">
    <property type="protein sequence ID" value="ACP22135.1"/>
    <property type="molecule type" value="Genomic_DNA"/>
</dbReference>
<name>C3KPX7_SINFN</name>
<protein>
    <submittedName>
        <fullName evidence="4">Oxidoreductase</fullName>
    </submittedName>
</protein>
<dbReference type="Gene3D" id="3.50.50.60">
    <property type="entry name" value="FAD/NAD(P)-binding domain"/>
    <property type="match status" value="3"/>
</dbReference>
<evidence type="ECO:0000256" key="2">
    <source>
        <dbReference type="ARBA" id="ARBA00023002"/>
    </source>
</evidence>
<dbReference type="GO" id="GO:0005886">
    <property type="term" value="C:plasma membrane"/>
    <property type="evidence" value="ECO:0007669"/>
    <property type="project" value="TreeGrafter"/>
</dbReference>
<proteinExistence type="inferred from homology"/>
<evidence type="ECO:0000259" key="3">
    <source>
        <dbReference type="Pfam" id="PF01266"/>
    </source>
</evidence>
<comment type="similarity">
    <text evidence="1">Belongs to the DadA oxidoreductase family.</text>
</comment>
<feature type="domain" description="FAD dependent oxidoreductase" evidence="3">
    <location>
        <begin position="28"/>
        <end position="422"/>
    </location>
</feature>
<evidence type="ECO:0000313" key="4">
    <source>
        <dbReference type="EMBL" id="ACP22135.1"/>
    </source>
</evidence>
<dbReference type="PATRIC" id="fig|394.7.peg.1123"/>
<dbReference type="HOGENOM" id="CLU_007884_4_3_5"/>
<dbReference type="KEGG" id="rhi:NGR_b06770"/>
<keyword evidence="5" id="KW-1185">Reference proteome</keyword>
<keyword evidence="4" id="KW-0614">Plasmid</keyword>
<dbReference type="GO" id="GO:0055130">
    <property type="term" value="P:D-alanine catabolic process"/>
    <property type="evidence" value="ECO:0007669"/>
    <property type="project" value="TreeGrafter"/>
</dbReference>
<sequence length="453" mass="49224">MHCCRGIQIMPVDVQKVRNSASFPTQVDVVVIGAGIVGTCTAYELSRQGVSVALLEKGIVGGEQSSRNWGWVRQQNRDLHELALAMYSLRRWEELGTEIGRDLGFRRSGILYCSKNEADVARWEKWGQAARVQGFHSQILTASEANERASGGTSSWVGGVWSPSDGRAEPSLAVPAVAEAAKEKGVSLHQNCAVRGLDITNGRVTGVWTERGIVKASTVVCAGGAWASRFSHRYGIELPVANIAGTAIKTTPAPEIVQAGCLSASNFVLRRRIDGSYTIAVPGHGTLDITPRGMRYAFKFYEMYRSKIGKKLKYRLNSSFWNGPDAFGSWENDEISPFEKSRILDPAPDAELVKLAVKNLESEYPTLKGIGVERAWGGLIDTSPDLVPVISRVEELPGYVIAAGFSGHGFAIGPGAGRLVSEIVLNKEPLTDISPYRLSRFGDGSAIRRPEMM</sequence>
<organism evidence="4 5">
    <name type="scientific">Sinorhizobium fredii (strain NBRC 101917 / NGR234)</name>
    <dbReference type="NCBI Taxonomy" id="394"/>
    <lineage>
        <taxon>Bacteria</taxon>
        <taxon>Pseudomonadati</taxon>
        <taxon>Pseudomonadota</taxon>
        <taxon>Alphaproteobacteria</taxon>
        <taxon>Hyphomicrobiales</taxon>
        <taxon>Rhizobiaceae</taxon>
        <taxon>Sinorhizobium/Ensifer group</taxon>
        <taxon>Sinorhizobium</taxon>
    </lineage>
</organism>
<keyword evidence="2" id="KW-0560">Oxidoreductase</keyword>
<dbReference type="AlphaFoldDB" id="C3KPX7"/>
<gene>
    <name evidence="4" type="ordered locus">NGR_b06770</name>
</gene>
<accession>C3KPX7</accession>
<dbReference type="InterPro" id="IPR006076">
    <property type="entry name" value="FAD-dep_OxRdtase"/>
</dbReference>
<dbReference type="GO" id="GO:0008718">
    <property type="term" value="F:D-amino-acid dehydrogenase activity"/>
    <property type="evidence" value="ECO:0007669"/>
    <property type="project" value="TreeGrafter"/>
</dbReference>
<dbReference type="InterPro" id="IPR036188">
    <property type="entry name" value="FAD/NAD-bd_sf"/>
</dbReference>
<geneLocation type="plasmid" evidence="5">
    <name>sym pNGR234b</name>
</geneLocation>
<dbReference type="SUPFAM" id="SSF51905">
    <property type="entry name" value="FAD/NAD(P)-binding domain"/>
    <property type="match status" value="1"/>
</dbReference>
<dbReference type="Proteomes" id="UP000001054">
    <property type="component" value="Plasmid pNGR234b"/>
</dbReference>
<dbReference type="Pfam" id="PF01266">
    <property type="entry name" value="DAO"/>
    <property type="match status" value="1"/>
</dbReference>
<reference evidence="5" key="1">
    <citation type="journal article" date="2004" name="J. Bacteriol.">
        <title>An evolutionary hot spot: the pNGR234b replicon of Rhizobium sp. strain NGR234.</title>
        <authorList>
            <person name="Streit W.R."/>
            <person name="Schmitz R.A."/>
            <person name="Perret X."/>
            <person name="Staehelin C."/>
            <person name="Deakin W.J."/>
            <person name="Raasch C."/>
            <person name="Liesegang H."/>
            <person name="Broughton W.J."/>
        </authorList>
    </citation>
    <scope>NUCLEOTIDE SEQUENCE [LARGE SCALE GENOMIC DNA]</scope>
    <source>
        <strain evidence="5">NBRC 101917 / NGR234</strain>
    </source>
</reference>
<evidence type="ECO:0000313" key="5">
    <source>
        <dbReference type="Proteomes" id="UP000001054"/>
    </source>
</evidence>
<evidence type="ECO:0000256" key="1">
    <source>
        <dbReference type="ARBA" id="ARBA00009410"/>
    </source>
</evidence>
<reference evidence="4 5" key="2">
    <citation type="journal article" date="2009" name="Appl. Environ. Microbiol.">
        <title>Rhizobium sp. strain NGR234 possesses a remarkable number of secretion systems.</title>
        <authorList>
            <person name="Schmeisser C."/>
            <person name="Liesegang H."/>
            <person name="Krysciak D."/>
            <person name="Bakkou N."/>
            <person name="Le Quere A."/>
            <person name="Wollherr A."/>
            <person name="Heinemeyer I."/>
            <person name="Morgenstern B."/>
            <person name="Pommerening-Roeser A."/>
            <person name="Flores M."/>
            <person name="Palacios R."/>
            <person name="Brenner S."/>
            <person name="Gottschalk G."/>
            <person name="Schmitz R.A."/>
            <person name="Broughton W.J."/>
            <person name="Perret X."/>
            <person name="Strittmatter A.W."/>
            <person name="Streit W.R."/>
        </authorList>
    </citation>
    <scope>NUCLEOTIDE SEQUENCE [LARGE SCALE GENOMIC DNA]</scope>
    <source>
        <strain evidence="5">NBRC 101917 / NGR234</strain>
    </source>
</reference>
<dbReference type="OrthoDB" id="9787190at2"/>
<dbReference type="PANTHER" id="PTHR13847:SF280">
    <property type="entry name" value="D-AMINO ACID DEHYDROGENASE"/>
    <property type="match status" value="1"/>
</dbReference>